<dbReference type="Proteomes" id="UP001652740">
    <property type="component" value="Unplaced"/>
</dbReference>
<evidence type="ECO:0000256" key="1">
    <source>
        <dbReference type="SAM" id="SignalP"/>
    </source>
</evidence>
<name>A0A6J3C601_GALME</name>
<proteinExistence type="predicted"/>
<evidence type="ECO:0000313" key="2">
    <source>
        <dbReference type="Proteomes" id="UP001652740"/>
    </source>
</evidence>
<organism evidence="2 3">
    <name type="scientific">Galleria mellonella</name>
    <name type="common">Greater wax moth</name>
    <dbReference type="NCBI Taxonomy" id="7137"/>
    <lineage>
        <taxon>Eukaryota</taxon>
        <taxon>Metazoa</taxon>
        <taxon>Ecdysozoa</taxon>
        <taxon>Arthropoda</taxon>
        <taxon>Hexapoda</taxon>
        <taxon>Insecta</taxon>
        <taxon>Pterygota</taxon>
        <taxon>Neoptera</taxon>
        <taxon>Endopterygota</taxon>
        <taxon>Lepidoptera</taxon>
        <taxon>Glossata</taxon>
        <taxon>Ditrysia</taxon>
        <taxon>Pyraloidea</taxon>
        <taxon>Pyralidae</taxon>
        <taxon>Galleriinae</taxon>
        <taxon>Galleria</taxon>
    </lineage>
</organism>
<protein>
    <submittedName>
        <fullName evidence="3">Uncharacterized protein LOC116413516</fullName>
    </submittedName>
</protein>
<keyword evidence="2" id="KW-1185">Reference proteome</keyword>
<feature type="chain" id="PRO_5045625340" evidence="1">
    <location>
        <begin position="21"/>
        <end position="171"/>
    </location>
</feature>
<feature type="signal peptide" evidence="1">
    <location>
        <begin position="1"/>
        <end position="20"/>
    </location>
</feature>
<sequence length="171" mass="18275">MFRAILSIFVLIAVSNTVRGIPVILKGSSPSGDAVVTISSNDPAVVKYIESKYPSKPGVPRNIVTNNPEELIQGSFSYAAPGRAIAGTGRSIVSTAAINPFVSPLLFAPLNLEGLGLGEFGQLNNWFRGVNRFPDSRFGGNGEIKTVSAINNNGHVYRNVKTITFNRPKSN</sequence>
<accession>A0A6J3C601</accession>
<dbReference type="InParanoid" id="A0A6J3C601"/>
<keyword evidence="1" id="KW-0732">Signal</keyword>
<gene>
    <name evidence="3" type="primary">LOC116413516</name>
</gene>
<dbReference type="GeneID" id="116413516"/>
<dbReference type="KEGG" id="gmw:116413516"/>
<reference evidence="3" key="1">
    <citation type="submission" date="2025-08" db="UniProtKB">
        <authorList>
            <consortium name="RefSeq"/>
        </authorList>
    </citation>
    <scope>IDENTIFICATION</scope>
    <source>
        <tissue evidence="3">Whole larvae</tissue>
    </source>
</reference>
<dbReference type="AlphaFoldDB" id="A0A6J3C601"/>
<dbReference type="RefSeq" id="XP_031768903.2">
    <property type="nucleotide sequence ID" value="XM_031913043.2"/>
</dbReference>
<evidence type="ECO:0000313" key="3">
    <source>
        <dbReference type="RefSeq" id="XP_031768903.2"/>
    </source>
</evidence>